<gene>
    <name evidence="7" type="ORF">GCM10009431_06920</name>
</gene>
<feature type="transmembrane region" description="Helical" evidence="6">
    <location>
        <begin position="167"/>
        <end position="186"/>
    </location>
</feature>
<keyword evidence="3 6" id="KW-0812">Transmembrane</keyword>
<evidence type="ECO:0000256" key="6">
    <source>
        <dbReference type="SAM" id="Phobius"/>
    </source>
</evidence>
<sequence>MLLGTLSYKTKQFFVVLIKLSIVVGAFYFIYKKLTDNEYLDFNDFTRFLSENKSFSVKNITFLIILSVFNWFFEIVKWKTLVDSIKRISFKNALEQTLGSLTASLITPNRIGEYGAKAAYYTKAFRNRIALLNLVGNMMQMTVTVLFGIAGLIFFKLNYNLDINYLKVSRFLFIILLVVVLSFFGAKHKTFNIKGNTLQKIIHFIVYLPKTVLVKGFLLSVIRYAIFSFQFYFLLTIFGVNVHYSNAMIVITSMYLLASIIPSIFIFDVVIKGSVAVYLFSIVGVNELTILCIVTLMWLLNFVIPSVFGSYYVLNFNPPKNTSNT</sequence>
<name>A0ABN1JFN4_9FLAO</name>
<feature type="transmembrane region" description="Helical" evidence="6">
    <location>
        <begin position="55"/>
        <end position="73"/>
    </location>
</feature>
<dbReference type="Pfam" id="PF03706">
    <property type="entry name" value="LPG_synthase_TM"/>
    <property type="match status" value="1"/>
</dbReference>
<evidence type="ECO:0000256" key="1">
    <source>
        <dbReference type="ARBA" id="ARBA00004651"/>
    </source>
</evidence>
<comment type="subcellular location">
    <subcellularLocation>
        <location evidence="1">Cell membrane</location>
        <topology evidence="1">Multi-pass membrane protein</topology>
    </subcellularLocation>
</comment>
<protein>
    <submittedName>
        <fullName evidence="7">Lysylphosphatidylglycerol synthase domain-containing protein</fullName>
    </submittedName>
</protein>
<dbReference type="RefSeq" id="WP_425545547.1">
    <property type="nucleotide sequence ID" value="NZ_BAAAGF010000001.1"/>
</dbReference>
<evidence type="ECO:0000256" key="4">
    <source>
        <dbReference type="ARBA" id="ARBA00022989"/>
    </source>
</evidence>
<accession>A0ABN1JFN4</accession>
<proteinExistence type="predicted"/>
<organism evidence="7 8">
    <name type="scientific">Gaetbulibacter jejuensis</name>
    <dbReference type="NCBI Taxonomy" id="584607"/>
    <lineage>
        <taxon>Bacteria</taxon>
        <taxon>Pseudomonadati</taxon>
        <taxon>Bacteroidota</taxon>
        <taxon>Flavobacteriia</taxon>
        <taxon>Flavobacteriales</taxon>
        <taxon>Flavobacteriaceae</taxon>
        <taxon>Gaetbulibacter</taxon>
    </lineage>
</organism>
<dbReference type="InterPro" id="IPR022791">
    <property type="entry name" value="L-PG_synthase/AglD"/>
</dbReference>
<keyword evidence="2" id="KW-1003">Cell membrane</keyword>
<evidence type="ECO:0000313" key="7">
    <source>
        <dbReference type="EMBL" id="GAA0738709.1"/>
    </source>
</evidence>
<dbReference type="EMBL" id="BAAAGF010000001">
    <property type="protein sequence ID" value="GAA0738709.1"/>
    <property type="molecule type" value="Genomic_DNA"/>
</dbReference>
<evidence type="ECO:0000256" key="2">
    <source>
        <dbReference type="ARBA" id="ARBA00022475"/>
    </source>
</evidence>
<feature type="transmembrane region" description="Helical" evidence="6">
    <location>
        <begin position="12"/>
        <end position="31"/>
    </location>
</feature>
<feature type="transmembrane region" description="Helical" evidence="6">
    <location>
        <begin position="288"/>
        <end position="314"/>
    </location>
</feature>
<keyword evidence="8" id="KW-1185">Reference proteome</keyword>
<comment type="caution">
    <text evidence="7">The sequence shown here is derived from an EMBL/GenBank/DDBJ whole genome shotgun (WGS) entry which is preliminary data.</text>
</comment>
<dbReference type="Proteomes" id="UP001500736">
    <property type="component" value="Unassembled WGS sequence"/>
</dbReference>
<feature type="transmembrane region" description="Helical" evidence="6">
    <location>
        <begin position="130"/>
        <end position="155"/>
    </location>
</feature>
<keyword evidence="5 6" id="KW-0472">Membrane</keyword>
<evidence type="ECO:0000313" key="8">
    <source>
        <dbReference type="Proteomes" id="UP001500736"/>
    </source>
</evidence>
<evidence type="ECO:0000256" key="3">
    <source>
        <dbReference type="ARBA" id="ARBA00022692"/>
    </source>
</evidence>
<reference evidence="7 8" key="1">
    <citation type="journal article" date="2019" name="Int. J. Syst. Evol. Microbiol.">
        <title>The Global Catalogue of Microorganisms (GCM) 10K type strain sequencing project: providing services to taxonomists for standard genome sequencing and annotation.</title>
        <authorList>
            <consortium name="The Broad Institute Genomics Platform"/>
            <consortium name="The Broad Institute Genome Sequencing Center for Infectious Disease"/>
            <person name="Wu L."/>
            <person name="Ma J."/>
        </authorList>
    </citation>
    <scope>NUCLEOTIDE SEQUENCE [LARGE SCALE GENOMIC DNA]</scope>
    <source>
        <strain evidence="7 8">JCM 15976</strain>
    </source>
</reference>
<keyword evidence="4 6" id="KW-1133">Transmembrane helix</keyword>
<evidence type="ECO:0000256" key="5">
    <source>
        <dbReference type="ARBA" id="ARBA00023136"/>
    </source>
</evidence>